<evidence type="ECO:0000313" key="2">
    <source>
        <dbReference type="Proteomes" id="UP000183832"/>
    </source>
</evidence>
<reference evidence="1 2" key="1">
    <citation type="submission" date="2015-04" db="EMBL/GenBank/DDBJ databases">
        <authorList>
            <person name="Syromyatnikov M.Y."/>
            <person name="Popov V.N."/>
        </authorList>
    </citation>
    <scope>NUCLEOTIDE SEQUENCE [LARGE SCALE GENOMIC DNA]</scope>
</reference>
<dbReference type="Proteomes" id="UP000183832">
    <property type="component" value="Unassembled WGS sequence"/>
</dbReference>
<proteinExistence type="predicted"/>
<organism evidence="1 2">
    <name type="scientific">Clunio marinus</name>
    <dbReference type="NCBI Taxonomy" id="568069"/>
    <lineage>
        <taxon>Eukaryota</taxon>
        <taxon>Metazoa</taxon>
        <taxon>Ecdysozoa</taxon>
        <taxon>Arthropoda</taxon>
        <taxon>Hexapoda</taxon>
        <taxon>Insecta</taxon>
        <taxon>Pterygota</taxon>
        <taxon>Neoptera</taxon>
        <taxon>Endopterygota</taxon>
        <taxon>Diptera</taxon>
        <taxon>Nematocera</taxon>
        <taxon>Chironomoidea</taxon>
        <taxon>Chironomidae</taxon>
        <taxon>Clunio</taxon>
    </lineage>
</organism>
<dbReference type="AlphaFoldDB" id="A0A1J1HQX7"/>
<sequence length="120" mass="14011">MFNKEELSNDRFPSEASHVIDLKETVKILNETMSLKKNFPHLKIATRDTFKEVIISDIYRESGHSIQLKYENSSWTVVDHQLPIPNAFEGIASCTNLIDSIRRYIIFLVLEKGKIFRELR</sequence>
<evidence type="ECO:0000313" key="1">
    <source>
        <dbReference type="EMBL" id="CRK90379.1"/>
    </source>
</evidence>
<gene>
    <name evidence="1" type="ORF">CLUMA_CG004083</name>
</gene>
<name>A0A1J1HQX7_9DIPT</name>
<accession>A0A1J1HQX7</accession>
<keyword evidence="2" id="KW-1185">Reference proteome</keyword>
<dbReference type="EMBL" id="CVRI01000018">
    <property type="protein sequence ID" value="CRK90379.1"/>
    <property type="molecule type" value="Genomic_DNA"/>
</dbReference>
<protein>
    <submittedName>
        <fullName evidence="1">CLUMA_CG004083, isoform A</fullName>
    </submittedName>
</protein>